<name>A0A1G8AC45_CHIFI</name>
<keyword evidence="1" id="KW-0732">Signal</keyword>
<evidence type="ECO:0000259" key="3">
    <source>
        <dbReference type="Pfam" id="PF17390"/>
    </source>
</evidence>
<reference evidence="5 6" key="1">
    <citation type="submission" date="2016-10" db="EMBL/GenBank/DDBJ databases">
        <authorList>
            <person name="de Groot N.N."/>
        </authorList>
    </citation>
    <scope>NUCLEOTIDE SEQUENCE [LARGE SCALE GENOMIC DNA]</scope>
    <source>
        <strain evidence="5 6">DSM 527</strain>
    </source>
</reference>
<feature type="domain" description="Alpha-L-rhamnosidase six-hairpin glycosidase" evidence="2">
    <location>
        <begin position="616"/>
        <end position="939"/>
    </location>
</feature>
<dbReference type="InterPro" id="IPR012341">
    <property type="entry name" value="6hp_glycosidase-like_sf"/>
</dbReference>
<evidence type="ECO:0000256" key="1">
    <source>
        <dbReference type="SAM" id="SignalP"/>
    </source>
</evidence>
<dbReference type="PANTHER" id="PTHR34987:SF4">
    <property type="entry name" value="ALPHA-L-RHAMNOSIDASE C-TERMINAL DOMAIN-CONTAINING PROTEIN"/>
    <property type="match status" value="1"/>
</dbReference>
<dbReference type="EMBL" id="FNBN01000009">
    <property type="protein sequence ID" value="SDH17910.1"/>
    <property type="molecule type" value="Genomic_DNA"/>
</dbReference>
<dbReference type="InterPro" id="IPR035396">
    <property type="entry name" value="Bac_rhamnosid6H"/>
</dbReference>
<evidence type="ECO:0000313" key="5">
    <source>
        <dbReference type="EMBL" id="SDH17910.1"/>
    </source>
</evidence>
<dbReference type="SUPFAM" id="SSF49785">
    <property type="entry name" value="Galactose-binding domain-like"/>
    <property type="match status" value="1"/>
</dbReference>
<gene>
    <name evidence="5" type="ORF">SAMN04488121_109183</name>
</gene>
<feature type="domain" description="Secretion system C-terminal sorting" evidence="4">
    <location>
        <begin position="1078"/>
        <end position="1147"/>
    </location>
</feature>
<sequence length="1149" mass="126453">MKWLRRHMLVFLAQSLIFICHTSVRASTSNRVDQAVFYTDINYGGSAISLSAGTYTRAQMISNGLPDDAISSFTIPAGYQVTFYWDDNFTGASLTKTASESFIGLEWNDKVTSLIVSRVPPGEQAVFYTDMNYGGTAVALSPGTYTRAQMIANGLPDDAISSYTIPTGYQATFYWDDNFTGSSITKTASESFIGTDWNDKVTSLIVTKVAPEEQAVFYTDASYLGKAIALSPGNYTRAQMIAYGLPDDAVSSFTVPAGYQVTVYWDDNFSGASLTRTVSEPWIGPDWNDKVTSLAIQKINPSSWQANWIWTANAGPANTWLSLRKKVTLSAKPGRALTRIAAENKYWLYVNNQLVVKDGGLDVRPDLLNTYYDEVDIAPYLTAGENTIAVLVWHKGGNNSYSQRVTNNGGLLFESSLSGSSPSSIVSDASWKVKVHPSFGATTQLILDNSDYKWIAWPVSYNAQADPGAWTSAGYDDSGWSYAVQKGIAGVAPWNQLVPRTIPMWKEYELGAYTNAASFPPTISSNSIITARVGTNIQLRPYLKVTAPAGVKIRIEVNRFYWQEYITRAGEQEFECYAWQNSSGDTVSYQFSNVTGPVQIQILRYRETSYNTTVPGTFSSNDARLNSLWNKSKATSRVCMRDIFYDCPNRERGQWWGDVSQQILYSFYLYDTSSNLLARKGYRELLRSQKSDGSLYTTGPGTAFHLPDQNLAAIAMLAKYYAYTGDRALLEEFYPSIKKFAVYCVNSSNSDGMLVWQDGPWNWIDWGDNKDATPAGAANTVYNGIYAVFLESAANIANSLGYVTDKRYYEQLLSRVRSNFNNYFWNSNANAYVYHRTAGGVQSQIIDDRSNAWAFLAGVANDAQKAAILNVLKTKYNASPYQEMYIEQAMVQLDPQAGIKRMKDRYAGMIDSWSSTLWEEFPASNSNNHAWAAGPLYVMSAFVLGVRPTLPAYEEFSFLPQLGGLTNVSGVIPTIKGNISVSVATSGSGLTQTMTSPSGTTGIVGIPKSAITCGLKEIKVNGIVIWRNGATVTTVPGVTFLGEDAQYVKFRATSGIWTFEAGCTLSAKASTSSLMVAPNPFTTDVTVKAEGIKDQHVIVEIFNSNGTQVLPAKRVQNGTNLSLSHLPAGMYIIKTTAGKKTYSNKVIKY</sequence>
<dbReference type="AlphaFoldDB" id="A0A1G8AC45"/>
<dbReference type="InterPro" id="IPR026444">
    <property type="entry name" value="Secre_tail"/>
</dbReference>
<dbReference type="Pfam" id="PF17389">
    <property type="entry name" value="Bac_rhamnosid6H"/>
    <property type="match status" value="1"/>
</dbReference>
<proteinExistence type="predicted"/>
<dbReference type="NCBIfam" id="TIGR04183">
    <property type="entry name" value="Por_Secre_tail"/>
    <property type="match status" value="1"/>
</dbReference>
<feature type="domain" description="Alpha-L-rhamnosidase C-terminal" evidence="3">
    <location>
        <begin position="945"/>
        <end position="1012"/>
    </location>
</feature>
<protein>
    <submittedName>
        <fullName evidence="5">Por secretion system C-terminal sorting domain-containing protein</fullName>
    </submittedName>
</protein>
<dbReference type="Gene3D" id="2.60.20.10">
    <property type="entry name" value="Crystallins"/>
    <property type="match status" value="3"/>
</dbReference>
<dbReference type="Gene3D" id="2.60.120.260">
    <property type="entry name" value="Galactose-binding domain-like"/>
    <property type="match status" value="1"/>
</dbReference>
<dbReference type="GO" id="GO:0005975">
    <property type="term" value="P:carbohydrate metabolic process"/>
    <property type="evidence" value="ECO:0007669"/>
    <property type="project" value="InterPro"/>
</dbReference>
<dbReference type="Pfam" id="PF17390">
    <property type="entry name" value="Bac_rhamnosid_C"/>
    <property type="match status" value="1"/>
</dbReference>
<dbReference type="Gene3D" id="2.60.420.10">
    <property type="entry name" value="Maltose phosphorylase, domain 3"/>
    <property type="match status" value="1"/>
</dbReference>
<evidence type="ECO:0000313" key="6">
    <source>
        <dbReference type="Proteomes" id="UP000199045"/>
    </source>
</evidence>
<dbReference type="InterPro" id="IPR011024">
    <property type="entry name" value="G_crystallin-like"/>
</dbReference>
<dbReference type="Proteomes" id="UP000199045">
    <property type="component" value="Unassembled WGS sequence"/>
</dbReference>
<dbReference type="Pfam" id="PF03995">
    <property type="entry name" value="Inhibitor_I36"/>
    <property type="match status" value="2"/>
</dbReference>
<dbReference type="SUPFAM" id="SSF49695">
    <property type="entry name" value="gamma-Crystallin-like"/>
    <property type="match status" value="3"/>
</dbReference>
<dbReference type="PANTHER" id="PTHR34987">
    <property type="entry name" value="C, PUTATIVE (AFU_ORTHOLOGUE AFUA_3G02880)-RELATED"/>
    <property type="match status" value="1"/>
</dbReference>
<dbReference type="STRING" id="104663.SAMN04488121_109183"/>
<organism evidence="5 6">
    <name type="scientific">Chitinophaga filiformis</name>
    <name type="common">Myxococcus filiformis</name>
    <name type="synonym">Flexibacter filiformis</name>
    <dbReference type="NCBI Taxonomy" id="104663"/>
    <lineage>
        <taxon>Bacteria</taxon>
        <taxon>Pseudomonadati</taxon>
        <taxon>Bacteroidota</taxon>
        <taxon>Chitinophagia</taxon>
        <taxon>Chitinophagales</taxon>
        <taxon>Chitinophagaceae</taxon>
        <taxon>Chitinophaga</taxon>
    </lineage>
</organism>
<accession>A0A1G8AC45</accession>
<feature type="chain" id="PRO_5011551950" evidence="1">
    <location>
        <begin position="27"/>
        <end position="1149"/>
    </location>
</feature>
<dbReference type="InterPro" id="IPR008979">
    <property type="entry name" value="Galactose-bd-like_sf"/>
</dbReference>
<dbReference type="Pfam" id="PF18962">
    <property type="entry name" value="Por_Secre_tail"/>
    <property type="match status" value="1"/>
</dbReference>
<dbReference type="InterPro" id="IPR008928">
    <property type="entry name" value="6-hairpin_glycosidase_sf"/>
</dbReference>
<evidence type="ECO:0000259" key="2">
    <source>
        <dbReference type="Pfam" id="PF17389"/>
    </source>
</evidence>
<dbReference type="InterPro" id="IPR035398">
    <property type="entry name" value="Bac_rhamnosid_C"/>
</dbReference>
<feature type="signal peptide" evidence="1">
    <location>
        <begin position="1"/>
        <end position="26"/>
    </location>
</feature>
<evidence type="ECO:0000259" key="4">
    <source>
        <dbReference type="Pfam" id="PF18962"/>
    </source>
</evidence>
<dbReference type="Gene3D" id="1.50.10.10">
    <property type="match status" value="1"/>
</dbReference>
<dbReference type="SUPFAM" id="SSF48208">
    <property type="entry name" value="Six-hairpin glycosidases"/>
    <property type="match status" value="1"/>
</dbReference>